<sequence length="221" mass="27063">MAKQGISLKGKFNFKNLNIDFERKKVKYLRLKIDRTLNFKLTIPIHYEDKDVINFLEKNEIWIKNKQKEILSKKTLLNDNEVYFLGKKYHLVFDENCYKTCIKKDKIFTKNHQEYKNFQKQSAKIIFNFFINKWQFAFDRKVQKISIKEMISRWGSCNHKKAYINLNLKLTQKPIKSIEYVILHELTHLIYPHHQKEFYTFLYQLMPDYKEREVFLKTLIF</sequence>
<dbReference type="Proteomes" id="UP000321629">
    <property type="component" value="Unassembled WGS sequence"/>
</dbReference>
<dbReference type="PANTHER" id="PTHR30399">
    <property type="entry name" value="UNCHARACTERIZED PROTEIN YGJP"/>
    <property type="match status" value="1"/>
</dbReference>
<proteinExistence type="predicted"/>
<dbReference type="EMBL" id="VOWJ01000031">
    <property type="protein sequence ID" value="TXE86426.1"/>
    <property type="molecule type" value="Genomic_DNA"/>
</dbReference>
<dbReference type="InterPro" id="IPR053136">
    <property type="entry name" value="UTP_pyrophosphatase-like"/>
</dbReference>
<accession>A0A5C7DSV3</accession>
<dbReference type="RefSeq" id="WP_147556042.1">
    <property type="nucleotide sequence ID" value="NZ_VOWJ01000031.1"/>
</dbReference>
<dbReference type="CDD" id="cd07344">
    <property type="entry name" value="M48_yhfN_like"/>
    <property type="match status" value="1"/>
</dbReference>
<dbReference type="Gene3D" id="3.30.2010.10">
    <property type="entry name" value="Metalloproteases ('zincins'), catalytic domain"/>
    <property type="match status" value="1"/>
</dbReference>
<evidence type="ECO:0000313" key="2">
    <source>
        <dbReference type="EMBL" id="TXE86426.1"/>
    </source>
</evidence>
<name>A0A5C7DSV3_9BACT</name>
<feature type="domain" description="YgjP-like metallopeptidase" evidence="1">
    <location>
        <begin position="27"/>
        <end position="217"/>
    </location>
</feature>
<dbReference type="AlphaFoldDB" id="A0A5C7DSV3"/>
<dbReference type="InterPro" id="IPR002725">
    <property type="entry name" value="YgjP-like_metallopeptidase"/>
</dbReference>
<evidence type="ECO:0000313" key="3">
    <source>
        <dbReference type="Proteomes" id="UP000321629"/>
    </source>
</evidence>
<protein>
    <submittedName>
        <fullName evidence="2">M48 family metallopeptidase</fullName>
    </submittedName>
</protein>
<gene>
    <name evidence="2" type="ORF">FPD38_07145</name>
</gene>
<dbReference type="PANTHER" id="PTHR30399:SF1">
    <property type="entry name" value="UTP PYROPHOSPHATASE"/>
    <property type="match status" value="1"/>
</dbReference>
<comment type="caution">
    <text evidence="2">The sequence shown here is derived from an EMBL/GenBank/DDBJ whole genome shotgun (WGS) entry which is preliminary data.</text>
</comment>
<organism evidence="2 3">
    <name type="scientific">Campylobacter volucris</name>
    <dbReference type="NCBI Taxonomy" id="1031542"/>
    <lineage>
        <taxon>Bacteria</taxon>
        <taxon>Pseudomonadati</taxon>
        <taxon>Campylobacterota</taxon>
        <taxon>Epsilonproteobacteria</taxon>
        <taxon>Campylobacterales</taxon>
        <taxon>Campylobacteraceae</taxon>
        <taxon>Campylobacter</taxon>
    </lineage>
</organism>
<dbReference type="Pfam" id="PF01863">
    <property type="entry name" value="YgjP-like"/>
    <property type="match status" value="1"/>
</dbReference>
<reference evidence="2 3" key="1">
    <citation type="submission" date="2019-07" db="EMBL/GenBank/DDBJ databases">
        <title>Rapid identification of Enteric Bacteria from Whole Genome Sequences (WGS) using Average Nucleotide Identity (ANI).</title>
        <authorList>
            <person name="Lane C."/>
        </authorList>
    </citation>
    <scope>NUCLEOTIDE SEQUENCE [LARGE SCALE GENOMIC DNA]</scope>
    <source>
        <strain evidence="2 3">2016D-0084</strain>
    </source>
</reference>
<evidence type="ECO:0000259" key="1">
    <source>
        <dbReference type="Pfam" id="PF01863"/>
    </source>
</evidence>